<evidence type="ECO:0000313" key="2">
    <source>
        <dbReference type="EMBL" id="MCP2728922.1"/>
    </source>
</evidence>
<accession>A0AAE3GS25</accession>
<sequence>MTQLTKQNSPESGTEQLYNTTSYTVNKFVWKWQNQPVNAVYETGGEGKPVLLLPAFSTVSTRSEMKGIAELLAPQFQVTTLDWIGFGESDRLALDYRPEIYHQFLQDFVKSVFNTPVTIIAAGHAAGYAMQLAVSQPGVFAKIILVAPTWRGPLSAMGVSQKFSGMVRDVVRSPLLGQLLYKLNTAPAFLKFMYRRHVYHNPASLTKDFIQQKYQITQKPGARFAPAAFVTGNLDPVRIREDFLCWFQPLPAPLTIVISEEAPPNSKGEMEVLAKLPGVQIQRVSGSLGVHEEYPAAVVAAIESFLRDII</sequence>
<protein>
    <submittedName>
        <fullName evidence="2">Alpha/beta hydrolase</fullName>
    </submittedName>
</protein>
<dbReference type="Proteomes" id="UP001204953">
    <property type="component" value="Unassembled WGS sequence"/>
</dbReference>
<feature type="domain" description="AB hydrolase-1" evidence="1">
    <location>
        <begin position="50"/>
        <end position="301"/>
    </location>
</feature>
<dbReference type="Gene3D" id="3.40.50.1820">
    <property type="entry name" value="alpha/beta hydrolase"/>
    <property type="match status" value="1"/>
</dbReference>
<dbReference type="RefSeq" id="WP_254011713.1">
    <property type="nucleotide sequence ID" value="NZ_JAMZMM010000082.1"/>
</dbReference>
<keyword evidence="2" id="KW-0378">Hydrolase</keyword>
<gene>
    <name evidence="2" type="ORF">NJ959_10680</name>
</gene>
<name>A0AAE3GS25_9CYAN</name>
<dbReference type="GO" id="GO:0016787">
    <property type="term" value="F:hydrolase activity"/>
    <property type="evidence" value="ECO:0007669"/>
    <property type="project" value="UniProtKB-KW"/>
</dbReference>
<dbReference type="EMBL" id="JAMZMM010000082">
    <property type="protein sequence ID" value="MCP2728922.1"/>
    <property type="molecule type" value="Genomic_DNA"/>
</dbReference>
<dbReference type="InterPro" id="IPR029058">
    <property type="entry name" value="AB_hydrolase_fold"/>
</dbReference>
<dbReference type="PANTHER" id="PTHR47914:SF1">
    <property type="entry name" value="ALPHA_BETA-HYDROLASES SUPERFAMILY PROTEIN"/>
    <property type="match status" value="1"/>
</dbReference>
<dbReference type="InterPro" id="IPR000073">
    <property type="entry name" value="AB_hydrolase_1"/>
</dbReference>
<dbReference type="AlphaFoldDB" id="A0AAE3GS25"/>
<dbReference type="SUPFAM" id="SSF53474">
    <property type="entry name" value="alpha/beta-Hydrolases"/>
    <property type="match status" value="1"/>
</dbReference>
<dbReference type="Pfam" id="PF12697">
    <property type="entry name" value="Abhydrolase_6"/>
    <property type="match status" value="1"/>
</dbReference>
<dbReference type="PANTHER" id="PTHR47914">
    <property type="entry name" value="ALPHA/BETA-HYDROLASES SUPERFAMILY PROTEIN"/>
    <property type="match status" value="1"/>
</dbReference>
<keyword evidence="3" id="KW-1185">Reference proteome</keyword>
<organism evidence="2 3">
    <name type="scientific">Limnofasciculus baicalensis BBK-W-15</name>
    <dbReference type="NCBI Taxonomy" id="2699891"/>
    <lineage>
        <taxon>Bacteria</taxon>
        <taxon>Bacillati</taxon>
        <taxon>Cyanobacteriota</taxon>
        <taxon>Cyanophyceae</taxon>
        <taxon>Coleofasciculales</taxon>
        <taxon>Coleofasciculaceae</taxon>
        <taxon>Limnofasciculus</taxon>
        <taxon>Limnofasciculus baicalensis</taxon>
    </lineage>
</organism>
<proteinExistence type="predicted"/>
<reference evidence="2" key="1">
    <citation type="submission" date="2022-06" db="EMBL/GenBank/DDBJ databases">
        <title>New cyanobacteria of genus Symplocastrum in benthos of Lake Baikal.</title>
        <authorList>
            <person name="Sorokovikova E."/>
            <person name="Tikhonova I."/>
            <person name="Krasnopeev A."/>
            <person name="Evseev P."/>
            <person name="Gladkikh A."/>
            <person name="Belykh O."/>
        </authorList>
    </citation>
    <scope>NUCLEOTIDE SEQUENCE</scope>
    <source>
        <strain evidence="2">BBK-W-15</strain>
    </source>
</reference>
<comment type="caution">
    <text evidence="2">The sequence shown here is derived from an EMBL/GenBank/DDBJ whole genome shotgun (WGS) entry which is preliminary data.</text>
</comment>
<evidence type="ECO:0000259" key="1">
    <source>
        <dbReference type="Pfam" id="PF12697"/>
    </source>
</evidence>
<evidence type="ECO:0000313" key="3">
    <source>
        <dbReference type="Proteomes" id="UP001204953"/>
    </source>
</evidence>